<organism evidence="1 2">
    <name type="scientific">Ancylobacter novellus</name>
    <name type="common">Thiobacillus novellus</name>
    <dbReference type="NCBI Taxonomy" id="921"/>
    <lineage>
        <taxon>Bacteria</taxon>
        <taxon>Pseudomonadati</taxon>
        <taxon>Pseudomonadota</taxon>
        <taxon>Alphaproteobacteria</taxon>
        <taxon>Hyphomicrobiales</taxon>
        <taxon>Xanthobacteraceae</taxon>
        <taxon>Ancylobacter</taxon>
    </lineage>
</organism>
<sequence length="140" mass="15782">MRKPSRLGAEYVEFIPEQLDAATLYVSRRYATASHLCCCGCGLKVVTPLNPAKWRLTDEDGLVSLHPSVGNWSFPCQSHYWIRRGRVVWAGAMSPEKIAAVRAADRRAAEAIVARPLGLWGRIRRGAQDVWMRSKQWFGL</sequence>
<evidence type="ECO:0000313" key="2">
    <source>
        <dbReference type="Proteomes" id="UP000249577"/>
    </source>
</evidence>
<name>A0A2W5K4S2_ANCNO</name>
<dbReference type="Pfam" id="PF20137">
    <property type="entry name" value="BubE"/>
    <property type="match status" value="1"/>
</dbReference>
<proteinExistence type="predicted"/>
<protein>
    <submittedName>
        <fullName evidence="1">Uncharacterized protein</fullName>
    </submittedName>
</protein>
<dbReference type="EMBL" id="QFPN01000009">
    <property type="protein sequence ID" value="PZQ12322.1"/>
    <property type="molecule type" value="Genomic_DNA"/>
</dbReference>
<dbReference type="Proteomes" id="UP000249577">
    <property type="component" value="Unassembled WGS sequence"/>
</dbReference>
<dbReference type="InterPro" id="IPR045384">
    <property type="entry name" value="DUF6527"/>
</dbReference>
<comment type="caution">
    <text evidence="1">The sequence shown here is derived from an EMBL/GenBank/DDBJ whole genome shotgun (WGS) entry which is preliminary data.</text>
</comment>
<gene>
    <name evidence="1" type="ORF">DI565_15940</name>
</gene>
<evidence type="ECO:0000313" key="1">
    <source>
        <dbReference type="EMBL" id="PZQ12322.1"/>
    </source>
</evidence>
<dbReference type="AlphaFoldDB" id="A0A2W5K4S2"/>
<reference evidence="1 2" key="1">
    <citation type="submission" date="2017-08" db="EMBL/GenBank/DDBJ databases">
        <title>Infants hospitalized years apart are colonized by the same room-sourced microbial strains.</title>
        <authorList>
            <person name="Brooks B."/>
            <person name="Olm M.R."/>
            <person name="Firek B.A."/>
            <person name="Baker R."/>
            <person name="Thomas B.C."/>
            <person name="Morowitz M.J."/>
            <person name="Banfield J.F."/>
        </authorList>
    </citation>
    <scope>NUCLEOTIDE SEQUENCE [LARGE SCALE GENOMIC DNA]</scope>
    <source>
        <strain evidence="1">S2_005_003_R2_43</strain>
    </source>
</reference>
<accession>A0A2W5K4S2</accession>